<evidence type="ECO:0000313" key="1">
    <source>
        <dbReference type="EMBL" id="PQO28647.1"/>
    </source>
</evidence>
<protein>
    <submittedName>
        <fullName evidence="1">Uncharacterized protein</fullName>
    </submittedName>
</protein>
<dbReference type="AlphaFoldDB" id="A0A2S8F920"/>
<gene>
    <name evidence="1" type="ORF">C5Y83_29035</name>
</gene>
<accession>A0A2S8F920</accession>
<comment type="caution">
    <text evidence="1">The sequence shown here is derived from an EMBL/GenBank/DDBJ whole genome shotgun (WGS) entry which is preliminary data.</text>
</comment>
<sequence length="220" mass="25131">MGNKRSVKFTGSYEPTRLSKVQEIVDDQHWDVKVSRTIWPEYDDSDYQRAPLWEVLFPDLWIDEIDFSSTCGECGRKRIVVDTSVRVSEVKSKKPLHSVNGQFKIVSAEVKAAIEESLVGACFLPFDQQERYFYLQAMCNLGPLILHDNEVVAHSGECSKCNLPKFTTLFGPLRYGKSRWSGEDIVHESFHNSCLFTPLAFDLLRTFDQDLSRVGIALLD</sequence>
<dbReference type="RefSeq" id="WP_105333314.1">
    <property type="nucleotide sequence ID" value="NZ_PUHY01000016.1"/>
</dbReference>
<dbReference type="EMBL" id="PUHY01000016">
    <property type="protein sequence ID" value="PQO28647.1"/>
    <property type="molecule type" value="Genomic_DNA"/>
</dbReference>
<evidence type="ECO:0000313" key="2">
    <source>
        <dbReference type="Proteomes" id="UP000238322"/>
    </source>
</evidence>
<dbReference type="OrthoDB" id="9998627at2"/>
<reference evidence="1 2" key="1">
    <citation type="submission" date="2018-02" db="EMBL/GenBank/DDBJ databases">
        <title>Comparative genomes isolates from brazilian mangrove.</title>
        <authorList>
            <person name="Araujo J.E."/>
            <person name="Taketani R.G."/>
            <person name="Silva M.C.P."/>
            <person name="Loureco M.V."/>
            <person name="Andreote F.D."/>
        </authorList>
    </citation>
    <scope>NUCLEOTIDE SEQUENCE [LARGE SCALE GENOMIC DNA]</scope>
    <source>
        <strain evidence="1 2">Hex-1 MGV</strain>
    </source>
</reference>
<name>A0A2S8F920_9BACT</name>
<proteinExistence type="predicted"/>
<dbReference type="Proteomes" id="UP000238322">
    <property type="component" value="Unassembled WGS sequence"/>
</dbReference>
<organism evidence="1 2">
    <name type="scientific">Blastopirellula marina</name>
    <dbReference type="NCBI Taxonomy" id="124"/>
    <lineage>
        <taxon>Bacteria</taxon>
        <taxon>Pseudomonadati</taxon>
        <taxon>Planctomycetota</taxon>
        <taxon>Planctomycetia</taxon>
        <taxon>Pirellulales</taxon>
        <taxon>Pirellulaceae</taxon>
        <taxon>Blastopirellula</taxon>
    </lineage>
</organism>